<protein>
    <submittedName>
        <fullName evidence="1">Uncharacterized protein</fullName>
    </submittedName>
</protein>
<sequence length="104" mass="11503">MAIVLCTVGSLLISVFLLSQADRIQQCLCPIVPDPSKSSLSTWPPFSPHQHKLPIVDFKPSPPLFEPICVGGGITGHCGYHHYEDSKLQVFGPRTIFQKFLTLE</sequence>
<name>A0ACC5ZBZ5_9TELE</name>
<reference evidence="1" key="1">
    <citation type="submission" date="2020-02" db="EMBL/GenBank/DDBJ databases">
        <title>Genome sequencing of the panga catfish, Pangasius djambal.</title>
        <authorList>
            <person name="Wen M."/>
            <person name="Zahm M."/>
            <person name="Roques C."/>
            <person name="Cabau C."/>
            <person name="Klopp C."/>
            <person name="Donnadieu C."/>
            <person name="Jouanno E."/>
            <person name="Avarre J.-C."/>
            <person name="Campet M."/>
            <person name="Ha T."/>
            <person name="Dugue R."/>
            <person name="Lampietro C."/>
            <person name="Louis A."/>
            <person name="Herpin A."/>
            <person name="Echchiki A."/>
            <person name="Berthelot C."/>
            <person name="Parey E."/>
            <person name="Roest-Crollius H."/>
            <person name="Braasch I."/>
            <person name="Postlethwait J.H."/>
            <person name="Bobe J."/>
            <person name="Montfort J."/>
            <person name="Bouchez O."/>
            <person name="Begum T."/>
            <person name="Schartl M."/>
            <person name="Gustiano R."/>
            <person name="Guiguen Y."/>
        </authorList>
    </citation>
    <scope>NUCLEOTIDE SEQUENCE</scope>
    <source>
        <strain evidence="1">Pdj_M5554</strain>
    </source>
</reference>
<dbReference type="EMBL" id="CM040995">
    <property type="protein sequence ID" value="MCJ8745103.1"/>
    <property type="molecule type" value="Genomic_DNA"/>
</dbReference>
<gene>
    <name evidence="1" type="ORF">PDJAM_G00126530</name>
</gene>
<dbReference type="Proteomes" id="UP000830395">
    <property type="component" value="Chromosome 21"/>
</dbReference>
<evidence type="ECO:0000313" key="2">
    <source>
        <dbReference type="Proteomes" id="UP000830395"/>
    </source>
</evidence>
<evidence type="ECO:0000313" key="1">
    <source>
        <dbReference type="EMBL" id="MCJ8745103.1"/>
    </source>
</evidence>
<accession>A0ACC5ZBZ5</accession>
<organism evidence="1 2">
    <name type="scientific">Pangasius djambal</name>
    <dbReference type="NCBI Taxonomy" id="1691987"/>
    <lineage>
        <taxon>Eukaryota</taxon>
        <taxon>Metazoa</taxon>
        <taxon>Chordata</taxon>
        <taxon>Craniata</taxon>
        <taxon>Vertebrata</taxon>
        <taxon>Euteleostomi</taxon>
        <taxon>Actinopterygii</taxon>
        <taxon>Neopterygii</taxon>
        <taxon>Teleostei</taxon>
        <taxon>Ostariophysi</taxon>
        <taxon>Siluriformes</taxon>
        <taxon>Pangasiidae</taxon>
        <taxon>Pangasius</taxon>
    </lineage>
</organism>
<comment type="caution">
    <text evidence="1">The sequence shown here is derived from an EMBL/GenBank/DDBJ whole genome shotgun (WGS) entry which is preliminary data.</text>
</comment>
<keyword evidence="2" id="KW-1185">Reference proteome</keyword>
<proteinExistence type="predicted"/>